<dbReference type="EMBL" id="JAQFWP010000004">
    <property type="protein sequence ID" value="MDA2803531.1"/>
    <property type="molecule type" value="Genomic_DNA"/>
</dbReference>
<accession>A0ABT4TFX9</accession>
<comment type="caution">
    <text evidence="4">The sequence shown here is derived from an EMBL/GenBank/DDBJ whole genome shotgun (WGS) entry which is preliminary data.</text>
</comment>
<evidence type="ECO:0000313" key="4">
    <source>
        <dbReference type="EMBL" id="MDA2803531.1"/>
    </source>
</evidence>
<dbReference type="InterPro" id="IPR050145">
    <property type="entry name" value="Centrin_CML-like"/>
</dbReference>
<keyword evidence="1" id="KW-0677">Repeat</keyword>
<evidence type="ECO:0000313" key="5">
    <source>
        <dbReference type="Proteomes" id="UP001165685"/>
    </source>
</evidence>
<dbReference type="InterPro" id="IPR018247">
    <property type="entry name" value="EF_Hand_1_Ca_BS"/>
</dbReference>
<evidence type="ECO:0000256" key="2">
    <source>
        <dbReference type="ARBA" id="ARBA00022837"/>
    </source>
</evidence>
<dbReference type="RefSeq" id="WP_270676024.1">
    <property type="nucleotide sequence ID" value="NZ_JAQFWP010000004.1"/>
</dbReference>
<dbReference type="Pfam" id="PF13499">
    <property type="entry name" value="EF-hand_7"/>
    <property type="match status" value="1"/>
</dbReference>
<proteinExistence type="predicted"/>
<feature type="domain" description="EF-hand" evidence="3">
    <location>
        <begin position="38"/>
        <end position="71"/>
    </location>
</feature>
<name>A0ABT4TFX9_9ACTN</name>
<dbReference type="CDD" id="cd00051">
    <property type="entry name" value="EFh"/>
    <property type="match status" value="1"/>
</dbReference>
<dbReference type="SUPFAM" id="SSF47473">
    <property type="entry name" value="EF-hand"/>
    <property type="match status" value="1"/>
</dbReference>
<gene>
    <name evidence="4" type="ORF">O4U47_03335</name>
</gene>
<organism evidence="4 5">
    <name type="scientific">Nocardiopsis suaedae</name>
    <dbReference type="NCBI Taxonomy" id="3018444"/>
    <lineage>
        <taxon>Bacteria</taxon>
        <taxon>Bacillati</taxon>
        <taxon>Actinomycetota</taxon>
        <taxon>Actinomycetes</taxon>
        <taxon>Streptosporangiales</taxon>
        <taxon>Nocardiopsidaceae</taxon>
        <taxon>Nocardiopsis</taxon>
    </lineage>
</organism>
<dbReference type="Gene3D" id="1.10.238.10">
    <property type="entry name" value="EF-hand"/>
    <property type="match status" value="1"/>
</dbReference>
<evidence type="ECO:0000259" key="3">
    <source>
        <dbReference type="PROSITE" id="PS50222"/>
    </source>
</evidence>
<keyword evidence="2" id="KW-0106">Calcium</keyword>
<dbReference type="Proteomes" id="UP001165685">
    <property type="component" value="Unassembled WGS sequence"/>
</dbReference>
<dbReference type="PROSITE" id="PS50222">
    <property type="entry name" value="EF_HAND_2"/>
    <property type="match status" value="2"/>
</dbReference>
<dbReference type="InterPro" id="IPR002048">
    <property type="entry name" value="EF_hand_dom"/>
</dbReference>
<dbReference type="PROSITE" id="PS00018">
    <property type="entry name" value="EF_HAND_1"/>
    <property type="match status" value="2"/>
</dbReference>
<dbReference type="PANTHER" id="PTHR23050">
    <property type="entry name" value="CALCIUM BINDING PROTEIN"/>
    <property type="match status" value="1"/>
</dbReference>
<reference evidence="4" key="1">
    <citation type="submission" date="2023-01" db="EMBL/GenBank/DDBJ databases">
        <title>Draft genome sequence of Nocardiopsis sp. LSu2-4 isolated from halophytes.</title>
        <authorList>
            <person name="Duangmal K."/>
            <person name="Chantavorakit T."/>
        </authorList>
    </citation>
    <scope>NUCLEOTIDE SEQUENCE</scope>
    <source>
        <strain evidence="4">LSu2-4</strain>
    </source>
</reference>
<dbReference type="InterPro" id="IPR011992">
    <property type="entry name" value="EF-hand-dom_pair"/>
</dbReference>
<sequence length="71" mass="7794">MSETSEYAATFELVDADGDGRISAEELVSLMDRLGGKVTRERAEALISAMDGDGDGLITLEEYTRFMNERS</sequence>
<dbReference type="SMART" id="SM00054">
    <property type="entry name" value="EFh"/>
    <property type="match status" value="2"/>
</dbReference>
<keyword evidence="5" id="KW-1185">Reference proteome</keyword>
<protein>
    <submittedName>
        <fullName evidence="4">EF-hand domain-containing protein</fullName>
    </submittedName>
</protein>
<evidence type="ECO:0000256" key="1">
    <source>
        <dbReference type="ARBA" id="ARBA00022737"/>
    </source>
</evidence>
<feature type="domain" description="EF-hand" evidence="3">
    <location>
        <begin position="2"/>
        <end position="37"/>
    </location>
</feature>